<protein>
    <recommendedName>
        <fullName evidence="7">Sugar phosphate transporter domain-containing protein</fullName>
    </recommendedName>
</protein>
<comment type="subcellular location">
    <subcellularLocation>
        <location evidence="1">Membrane</location>
        <topology evidence="1">Multi-pass membrane protein</topology>
    </subcellularLocation>
</comment>
<dbReference type="GO" id="GO:0016020">
    <property type="term" value="C:membrane"/>
    <property type="evidence" value="ECO:0007669"/>
    <property type="project" value="UniProtKB-SubCell"/>
</dbReference>
<evidence type="ECO:0000256" key="5">
    <source>
        <dbReference type="SAM" id="MobiDB-lite"/>
    </source>
</evidence>
<feature type="region of interest" description="Disordered" evidence="5">
    <location>
        <begin position="711"/>
        <end position="781"/>
    </location>
</feature>
<keyword evidence="2 6" id="KW-0812">Transmembrane</keyword>
<feature type="compositionally biased region" description="Low complexity" evidence="5">
    <location>
        <begin position="40"/>
        <end position="53"/>
    </location>
</feature>
<evidence type="ECO:0000259" key="7">
    <source>
        <dbReference type="Pfam" id="PF03151"/>
    </source>
</evidence>
<evidence type="ECO:0000256" key="2">
    <source>
        <dbReference type="ARBA" id="ARBA00022692"/>
    </source>
</evidence>
<feature type="region of interest" description="Disordered" evidence="5">
    <location>
        <begin position="1"/>
        <end position="291"/>
    </location>
</feature>
<sequence>MAATAGPLSAPPPPPSSSSAASIASPAGYPPPPSARRQTSAASSSSSSHVSSSGTPLLEHRAPGADPTPDSPVALSFRSSSRGSGVSLSSSSAKAAHESQSHLAAGSSSLNRQQATATATATATAGAPLSLTSSISSSSAASYDAEGEEDDENDNESNAGALSANRAGRSGKPKHALFFSTSRTRELSSSSGTGAAGRRDAYASGRSTPLAHTRDDRPYLARQSIEETQPLRPGSSTPGASSQLGSASGSAAPPFFVASSSRNNTSKMHRSTVKSLSGSSHAGDNDDDDNDAIVDEVELTPASPGRLSRSNSATAELQTAFGFGGGSGSAPYGHLPARTVQERRRAYWRSAALNLLLIASWYLFSTLISLYNKWMFDKKHYNFAYPLFVTCFHMIVQAVLSALALCIFERQLVVRRPNGRRERPSFSDWSTKVVPCGVATAMDIGLSNLSLKTITLTFYTMCKSSNLAFVLFFAFLFRLEKIRLSLIGIIALITIGVIMMVAAETQFVLVGAVEVLTASAMGGLRWALAQMLLEGRGRNSGMGMARNPIATIFWLAPVMAVSMAVASMVVEDWRVVLASRHFKTLAISLRTLGLVTAPGVLAFCMHLSEFALIQRTSVVTLSVAGIFKEVSTIILASTIFGDELTPINVTGLCITILGIALYNWLKYRLNVNAAAGAAGSGGAGGAVEGGGSYGGTGSANVRDRGEYTQIFNREEEEEDDDDVDGRGGPSRKKAQRQPPQPEREEVISPEEAERRRKREEEADMDGWSTAGVQQTGNGWYE</sequence>
<feature type="transmembrane region" description="Helical" evidence="6">
    <location>
        <begin position="484"/>
        <end position="502"/>
    </location>
</feature>
<feature type="transmembrane region" description="Helical" evidence="6">
    <location>
        <begin position="351"/>
        <end position="371"/>
    </location>
</feature>
<dbReference type="EMBL" id="JAPDMQ010000599">
    <property type="protein sequence ID" value="KAK0522271.1"/>
    <property type="molecule type" value="Genomic_DNA"/>
</dbReference>
<feature type="compositionally biased region" description="Basic and acidic residues" evidence="5">
    <location>
        <begin position="741"/>
        <end position="760"/>
    </location>
</feature>
<dbReference type="InterPro" id="IPR050186">
    <property type="entry name" value="TPT_transporter"/>
</dbReference>
<gene>
    <name evidence="8" type="ORF">OC842_006510</name>
</gene>
<dbReference type="Proteomes" id="UP001176521">
    <property type="component" value="Unassembled WGS sequence"/>
</dbReference>
<feature type="transmembrane region" description="Helical" evidence="6">
    <location>
        <begin position="429"/>
        <end position="450"/>
    </location>
</feature>
<feature type="compositionally biased region" description="Low complexity" evidence="5">
    <location>
        <begin position="73"/>
        <end position="93"/>
    </location>
</feature>
<evidence type="ECO:0000256" key="6">
    <source>
        <dbReference type="SAM" id="Phobius"/>
    </source>
</evidence>
<evidence type="ECO:0000256" key="4">
    <source>
        <dbReference type="ARBA" id="ARBA00023136"/>
    </source>
</evidence>
<feature type="compositionally biased region" description="Acidic residues" evidence="5">
    <location>
        <begin position="145"/>
        <end position="155"/>
    </location>
</feature>
<comment type="caution">
    <text evidence="8">The sequence shown here is derived from an EMBL/GenBank/DDBJ whole genome shotgun (WGS) entry which is preliminary data.</text>
</comment>
<feature type="transmembrane region" description="Helical" evidence="6">
    <location>
        <begin position="456"/>
        <end position="477"/>
    </location>
</feature>
<proteinExistence type="predicted"/>
<evidence type="ECO:0000256" key="1">
    <source>
        <dbReference type="ARBA" id="ARBA00004141"/>
    </source>
</evidence>
<keyword evidence="9" id="KW-1185">Reference proteome</keyword>
<feature type="compositionally biased region" description="Polar residues" evidence="5">
    <location>
        <begin position="273"/>
        <end position="282"/>
    </location>
</feature>
<feature type="transmembrane region" description="Helical" evidence="6">
    <location>
        <begin position="549"/>
        <end position="570"/>
    </location>
</feature>
<feature type="transmembrane region" description="Helical" evidence="6">
    <location>
        <begin position="617"/>
        <end position="640"/>
    </location>
</feature>
<evidence type="ECO:0000256" key="3">
    <source>
        <dbReference type="ARBA" id="ARBA00022989"/>
    </source>
</evidence>
<feature type="compositionally biased region" description="Low complexity" evidence="5">
    <location>
        <begin position="17"/>
        <end position="27"/>
    </location>
</feature>
<feature type="compositionally biased region" description="Low complexity" evidence="5">
    <location>
        <begin position="115"/>
        <end position="144"/>
    </location>
</feature>
<dbReference type="InterPro" id="IPR004853">
    <property type="entry name" value="Sugar_P_trans_dom"/>
</dbReference>
<evidence type="ECO:0000313" key="9">
    <source>
        <dbReference type="Proteomes" id="UP001176521"/>
    </source>
</evidence>
<accession>A0AAN6G5U7</accession>
<feature type="transmembrane region" description="Helical" evidence="6">
    <location>
        <begin position="646"/>
        <end position="665"/>
    </location>
</feature>
<feature type="compositionally biased region" description="Acidic residues" evidence="5">
    <location>
        <begin position="714"/>
        <end position="723"/>
    </location>
</feature>
<feature type="compositionally biased region" description="Low complexity" evidence="5">
    <location>
        <begin position="238"/>
        <end position="261"/>
    </location>
</feature>
<dbReference type="PANTHER" id="PTHR11132">
    <property type="entry name" value="SOLUTE CARRIER FAMILY 35"/>
    <property type="match status" value="1"/>
</dbReference>
<keyword evidence="3 6" id="KW-1133">Transmembrane helix</keyword>
<feature type="transmembrane region" description="Helical" evidence="6">
    <location>
        <begin position="582"/>
        <end position="605"/>
    </location>
</feature>
<feature type="transmembrane region" description="Helical" evidence="6">
    <location>
        <begin position="383"/>
        <end position="408"/>
    </location>
</feature>
<evidence type="ECO:0000313" key="8">
    <source>
        <dbReference type="EMBL" id="KAK0522271.1"/>
    </source>
</evidence>
<organism evidence="8 9">
    <name type="scientific">Tilletia horrida</name>
    <dbReference type="NCBI Taxonomy" id="155126"/>
    <lineage>
        <taxon>Eukaryota</taxon>
        <taxon>Fungi</taxon>
        <taxon>Dikarya</taxon>
        <taxon>Basidiomycota</taxon>
        <taxon>Ustilaginomycotina</taxon>
        <taxon>Exobasidiomycetes</taxon>
        <taxon>Tilletiales</taxon>
        <taxon>Tilletiaceae</taxon>
        <taxon>Tilletia</taxon>
    </lineage>
</organism>
<name>A0AAN6G5U7_9BASI</name>
<reference evidence="8" key="1">
    <citation type="journal article" date="2023" name="PhytoFront">
        <title>Draft Genome Resources of Seven Strains of Tilletia horrida, Causal Agent of Kernel Smut of Rice.</title>
        <authorList>
            <person name="Khanal S."/>
            <person name="Antony Babu S."/>
            <person name="Zhou X.G."/>
        </authorList>
    </citation>
    <scope>NUCLEOTIDE SEQUENCE</scope>
    <source>
        <strain evidence="8">TX3</strain>
    </source>
</reference>
<feature type="transmembrane region" description="Helical" evidence="6">
    <location>
        <begin position="508"/>
        <end position="528"/>
    </location>
</feature>
<dbReference type="Pfam" id="PF03151">
    <property type="entry name" value="TPT"/>
    <property type="match status" value="1"/>
</dbReference>
<feature type="domain" description="Sugar phosphate transporter" evidence="7">
    <location>
        <begin position="355"/>
        <end position="663"/>
    </location>
</feature>
<feature type="compositionally biased region" description="Polar residues" evidence="5">
    <location>
        <begin position="770"/>
        <end position="781"/>
    </location>
</feature>
<dbReference type="AlphaFoldDB" id="A0AAN6G5U7"/>
<keyword evidence="4 6" id="KW-0472">Membrane</keyword>